<dbReference type="EMBL" id="MU393543">
    <property type="protein sequence ID" value="KAI4861723.1"/>
    <property type="molecule type" value="Genomic_DNA"/>
</dbReference>
<dbReference type="Proteomes" id="UP001497700">
    <property type="component" value="Unassembled WGS sequence"/>
</dbReference>
<reference evidence="1 2" key="1">
    <citation type="journal article" date="2022" name="New Phytol.">
        <title>Ecological generalism drives hyperdiversity of secondary metabolite gene clusters in xylarialean endophytes.</title>
        <authorList>
            <person name="Franco M.E.E."/>
            <person name="Wisecaver J.H."/>
            <person name="Arnold A.E."/>
            <person name="Ju Y.M."/>
            <person name="Slot J.C."/>
            <person name="Ahrendt S."/>
            <person name="Moore L.P."/>
            <person name="Eastman K.E."/>
            <person name="Scott K."/>
            <person name="Konkel Z."/>
            <person name="Mondo S.J."/>
            <person name="Kuo A."/>
            <person name="Hayes R.D."/>
            <person name="Haridas S."/>
            <person name="Andreopoulos B."/>
            <person name="Riley R."/>
            <person name="LaButti K."/>
            <person name="Pangilinan J."/>
            <person name="Lipzen A."/>
            <person name="Amirebrahimi M."/>
            <person name="Yan J."/>
            <person name="Adam C."/>
            <person name="Keymanesh K."/>
            <person name="Ng V."/>
            <person name="Louie K."/>
            <person name="Northen T."/>
            <person name="Drula E."/>
            <person name="Henrissat B."/>
            <person name="Hsieh H.M."/>
            <person name="Youens-Clark K."/>
            <person name="Lutzoni F."/>
            <person name="Miadlikowska J."/>
            <person name="Eastwood D.C."/>
            <person name="Hamelin R.C."/>
            <person name="Grigoriev I.V."/>
            <person name="U'Ren J.M."/>
        </authorList>
    </citation>
    <scope>NUCLEOTIDE SEQUENCE [LARGE SCALE GENOMIC DNA]</scope>
    <source>
        <strain evidence="1 2">CBS 119005</strain>
    </source>
</reference>
<accession>A0ACB9YRC4</accession>
<proteinExistence type="predicted"/>
<organism evidence="1 2">
    <name type="scientific">Hypoxylon rubiginosum</name>
    <dbReference type="NCBI Taxonomy" id="110542"/>
    <lineage>
        <taxon>Eukaryota</taxon>
        <taxon>Fungi</taxon>
        <taxon>Dikarya</taxon>
        <taxon>Ascomycota</taxon>
        <taxon>Pezizomycotina</taxon>
        <taxon>Sordariomycetes</taxon>
        <taxon>Xylariomycetidae</taxon>
        <taxon>Xylariales</taxon>
        <taxon>Hypoxylaceae</taxon>
        <taxon>Hypoxylon</taxon>
    </lineage>
</organism>
<name>A0ACB9YRC4_9PEZI</name>
<comment type="caution">
    <text evidence="1">The sequence shown here is derived from an EMBL/GenBank/DDBJ whole genome shotgun (WGS) entry which is preliminary data.</text>
</comment>
<evidence type="ECO:0000313" key="2">
    <source>
        <dbReference type="Proteomes" id="UP001497700"/>
    </source>
</evidence>
<gene>
    <name evidence="1" type="ORF">F4820DRAFT_464437</name>
</gene>
<evidence type="ECO:0000313" key="1">
    <source>
        <dbReference type="EMBL" id="KAI4861723.1"/>
    </source>
</evidence>
<sequence>MLRRGIITASICASIVGAIPAALPEPTPVATWQDRKIEQRQQQPFSIPGVIPSAVDTRYYNVDGSTTKFIGTTTAFLSVPTVTGTSSGKTITTTQTASMAIYSAKPKGQSDYEYSLVVAPELADEIAAVLTTSSKRDLDERGVPLGVVEALIELLGPKVATSVLQVVNLAATAGVPALSTVAAGVVEIGGLAIAGAAFLTAIANQFALIADVLKNDGKVTAVVVPNPFDNFRDTKTCPSTHPKCSSCGGQNLICTTGSNNKCPCDEDDKCKTGKDGPDCGNPNCKGNDANVCTTGDQKGCSCDVLEMIDVQPILPNVGWLDTQQKYIQSIIDFGAAPRASPSNNPTCGSRESEGLGGYLLLGHNQINDSSHATPREILYMMRETLCNDKCENPQYIQTKSVKTTKKGNDGCEIAIALSGNIEAWAVRDAHSRGEQWQDCWDSLANATEKCTNMNEQDGHATGWVNGPDDYEYFQIGYRALNSHGALHGAFGDGDGLPQWCGDAKPKCDTCMGGGSGNRCSTGEFSGCDCEPVAATQPEVPTATNCATAIAAAEIICCGWSDDTKKTCAQTMQGCGVTPDLGAVCQSAVDPTGGQVYQTCGQFGKDDPIVRGTHGDDTAKCLVEAFNLKADLKYH</sequence>
<protein>
    <submittedName>
        <fullName evidence="1">Uncharacterized protein</fullName>
    </submittedName>
</protein>
<keyword evidence="2" id="KW-1185">Reference proteome</keyword>